<dbReference type="SMART" id="SM00034">
    <property type="entry name" value="CLECT"/>
    <property type="match status" value="1"/>
</dbReference>
<organism evidence="3 4">
    <name type="scientific">Neolamprologus brichardi</name>
    <name type="common">Fairy cichlid</name>
    <name type="synonym">Lamprologus brichardi</name>
    <dbReference type="NCBI Taxonomy" id="32507"/>
    <lineage>
        <taxon>Eukaryota</taxon>
        <taxon>Metazoa</taxon>
        <taxon>Chordata</taxon>
        <taxon>Craniata</taxon>
        <taxon>Vertebrata</taxon>
        <taxon>Euteleostomi</taxon>
        <taxon>Actinopterygii</taxon>
        <taxon>Neopterygii</taxon>
        <taxon>Teleostei</taxon>
        <taxon>Neoteleostei</taxon>
        <taxon>Acanthomorphata</taxon>
        <taxon>Ovalentaria</taxon>
        <taxon>Cichlomorphae</taxon>
        <taxon>Cichliformes</taxon>
        <taxon>Cichlidae</taxon>
        <taxon>African cichlids</taxon>
        <taxon>Pseudocrenilabrinae</taxon>
        <taxon>Lamprologini</taxon>
        <taxon>Neolamprologus</taxon>
    </lineage>
</organism>
<name>A0A3Q4H660_NEOBR</name>
<protein>
    <recommendedName>
        <fullName evidence="2">C-type lectin domain-containing protein</fullName>
    </recommendedName>
</protein>
<dbReference type="Pfam" id="PF00059">
    <property type="entry name" value="Lectin_C"/>
    <property type="match status" value="1"/>
</dbReference>
<sequence length="158" mass="18688">MQIIVLFSFFSRKRWKCGGVWGKLQRGVSVSSIQPWHGKFSSHHRPQMSLPGLTLFCRAHYTDLASVRNMSENQKIKELIPAGKKVWIGLFRDSWKWIDGSNSSFRYWNTKEPNNNFEKEMCVSAYFEKEGKWEDWNCDYKRAFVCYNKQKTFPVTIS</sequence>
<keyword evidence="4" id="KW-1185">Reference proteome</keyword>
<keyword evidence="1" id="KW-1015">Disulfide bond</keyword>
<dbReference type="PANTHER" id="PTHR45784">
    <property type="entry name" value="C-TYPE LECTIN DOMAIN FAMILY 20 MEMBER A-RELATED"/>
    <property type="match status" value="1"/>
</dbReference>
<dbReference type="PROSITE" id="PS50041">
    <property type="entry name" value="C_TYPE_LECTIN_2"/>
    <property type="match status" value="1"/>
</dbReference>
<dbReference type="PROSITE" id="PS00615">
    <property type="entry name" value="C_TYPE_LECTIN_1"/>
    <property type="match status" value="1"/>
</dbReference>
<dbReference type="STRING" id="32507.ENSNBRP00000011937"/>
<dbReference type="PANTHER" id="PTHR45784:SF3">
    <property type="entry name" value="C-TYPE LECTIN DOMAIN FAMILY 4 MEMBER K-LIKE-RELATED"/>
    <property type="match status" value="1"/>
</dbReference>
<dbReference type="SUPFAM" id="SSF56436">
    <property type="entry name" value="C-type lectin-like"/>
    <property type="match status" value="1"/>
</dbReference>
<feature type="domain" description="C-type lectin" evidence="2">
    <location>
        <begin position="56"/>
        <end position="147"/>
    </location>
</feature>
<dbReference type="Gene3D" id="3.10.100.10">
    <property type="entry name" value="Mannose-Binding Protein A, subunit A"/>
    <property type="match status" value="1"/>
</dbReference>
<accession>A0A3Q4H660</accession>
<dbReference type="InterPro" id="IPR016186">
    <property type="entry name" value="C-type_lectin-like/link_sf"/>
</dbReference>
<reference evidence="3" key="1">
    <citation type="submission" date="2025-08" db="UniProtKB">
        <authorList>
            <consortium name="Ensembl"/>
        </authorList>
    </citation>
    <scope>IDENTIFICATION</scope>
</reference>
<dbReference type="Proteomes" id="UP000261580">
    <property type="component" value="Unassembled WGS sequence"/>
</dbReference>
<dbReference type="InterPro" id="IPR001304">
    <property type="entry name" value="C-type_lectin-like"/>
</dbReference>
<evidence type="ECO:0000256" key="1">
    <source>
        <dbReference type="ARBA" id="ARBA00023157"/>
    </source>
</evidence>
<dbReference type="AlphaFoldDB" id="A0A3Q4H660"/>
<dbReference type="InterPro" id="IPR016187">
    <property type="entry name" value="CTDL_fold"/>
</dbReference>
<dbReference type="Bgee" id="ENSNBRG00000009308">
    <property type="expression patterns" value="Expressed in zone of skin"/>
</dbReference>
<dbReference type="GeneTree" id="ENSGT01100000263473"/>
<evidence type="ECO:0000313" key="4">
    <source>
        <dbReference type="Proteomes" id="UP000261580"/>
    </source>
</evidence>
<evidence type="ECO:0000313" key="3">
    <source>
        <dbReference type="Ensembl" id="ENSNBRP00000011937.1"/>
    </source>
</evidence>
<dbReference type="Ensembl" id="ENSNBRT00000012272.1">
    <property type="protein sequence ID" value="ENSNBRP00000011937.1"/>
    <property type="gene ID" value="ENSNBRG00000009308.1"/>
</dbReference>
<proteinExistence type="predicted"/>
<dbReference type="InterPro" id="IPR018378">
    <property type="entry name" value="C-type_lectin_CS"/>
</dbReference>
<reference evidence="3" key="2">
    <citation type="submission" date="2025-09" db="UniProtKB">
        <authorList>
            <consortium name="Ensembl"/>
        </authorList>
    </citation>
    <scope>IDENTIFICATION</scope>
</reference>
<evidence type="ECO:0000259" key="2">
    <source>
        <dbReference type="PROSITE" id="PS50041"/>
    </source>
</evidence>